<evidence type="ECO:0000313" key="9">
    <source>
        <dbReference type="Proteomes" id="UP001231189"/>
    </source>
</evidence>
<dbReference type="SUPFAM" id="SSF53474">
    <property type="entry name" value="alpha/beta-Hydrolases"/>
    <property type="match status" value="2"/>
</dbReference>
<dbReference type="PANTHER" id="PTHR11802:SF300">
    <property type="match status" value="1"/>
</dbReference>
<evidence type="ECO:0000256" key="7">
    <source>
        <dbReference type="SAM" id="SignalP"/>
    </source>
</evidence>
<dbReference type="FunFam" id="3.40.50.1820:FF:000072">
    <property type="entry name" value="Serine carboxypeptidase-like 19"/>
    <property type="match status" value="2"/>
</dbReference>
<keyword evidence="2 7" id="KW-0732">Signal</keyword>
<evidence type="ECO:0000256" key="2">
    <source>
        <dbReference type="ARBA" id="ARBA00022729"/>
    </source>
</evidence>
<reference evidence="8" key="1">
    <citation type="submission" date="2023-07" db="EMBL/GenBank/DDBJ databases">
        <title>A chromosome-level genome assembly of Lolium multiflorum.</title>
        <authorList>
            <person name="Chen Y."/>
            <person name="Copetti D."/>
            <person name="Kolliker R."/>
            <person name="Studer B."/>
        </authorList>
    </citation>
    <scope>NUCLEOTIDE SEQUENCE</scope>
    <source>
        <strain evidence="8">02402/16</strain>
        <tissue evidence="8">Leaf</tissue>
    </source>
</reference>
<dbReference type="Gene3D" id="3.40.50.1820">
    <property type="entry name" value="alpha/beta hydrolase"/>
    <property type="match status" value="2"/>
</dbReference>
<dbReference type="GO" id="GO:0016747">
    <property type="term" value="F:acyltransferase activity, transferring groups other than amino-acyl groups"/>
    <property type="evidence" value="ECO:0007669"/>
    <property type="project" value="TreeGrafter"/>
</dbReference>
<dbReference type="GO" id="GO:0004185">
    <property type="term" value="F:serine-type carboxypeptidase activity"/>
    <property type="evidence" value="ECO:0007669"/>
    <property type="project" value="InterPro"/>
</dbReference>
<dbReference type="Gene3D" id="3.40.50.12670">
    <property type="match status" value="1"/>
</dbReference>
<keyword evidence="6" id="KW-0472">Membrane</keyword>
<keyword evidence="3" id="KW-0865">Zymogen</keyword>
<keyword evidence="4" id="KW-1015">Disulfide bond</keyword>
<keyword evidence="9" id="KW-1185">Reference proteome</keyword>
<feature type="signal peptide" evidence="7">
    <location>
        <begin position="1"/>
        <end position="22"/>
    </location>
</feature>
<dbReference type="FunFam" id="3.40.50.12670:FF:000001">
    <property type="entry name" value="Carboxypeptidase"/>
    <property type="match status" value="2"/>
</dbReference>
<comment type="similarity">
    <text evidence="1">Belongs to the peptidase S10 family.</text>
</comment>
<dbReference type="InterPro" id="IPR001563">
    <property type="entry name" value="Peptidase_S10"/>
</dbReference>
<dbReference type="PANTHER" id="PTHR11802">
    <property type="entry name" value="SERINE PROTEASE FAMILY S10 SERINE CARBOXYPEPTIDASE"/>
    <property type="match status" value="1"/>
</dbReference>
<evidence type="ECO:0000256" key="1">
    <source>
        <dbReference type="ARBA" id="ARBA00009431"/>
    </source>
</evidence>
<protein>
    <submittedName>
        <fullName evidence="8">Uncharacterized protein</fullName>
    </submittedName>
</protein>
<keyword evidence="5" id="KW-0325">Glycoprotein</keyword>
<keyword evidence="6" id="KW-1133">Transmembrane helix</keyword>
<proteinExistence type="inferred from homology"/>
<evidence type="ECO:0000313" key="8">
    <source>
        <dbReference type="EMBL" id="KAK1678341.1"/>
    </source>
</evidence>
<dbReference type="EMBL" id="JAUUTY010000002">
    <property type="protein sequence ID" value="KAK1678341.1"/>
    <property type="molecule type" value="Genomic_DNA"/>
</dbReference>
<comment type="caution">
    <text evidence="8">The sequence shown here is derived from an EMBL/GenBank/DDBJ whole genome shotgun (WGS) entry which is preliminary data.</text>
</comment>
<dbReference type="PROSITE" id="PS00560">
    <property type="entry name" value="CARBOXYPEPT_SER_HIS"/>
    <property type="match status" value="2"/>
</dbReference>
<evidence type="ECO:0000256" key="6">
    <source>
        <dbReference type="SAM" id="Phobius"/>
    </source>
</evidence>
<feature type="transmembrane region" description="Helical" evidence="6">
    <location>
        <begin position="471"/>
        <end position="491"/>
    </location>
</feature>
<evidence type="ECO:0000256" key="5">
    <source>
        <dbReference type="ARBA" id="ARBA00023180"/>
    </source>
</evidence>
<dbReference type="GO" id="GO:0019748">
    <property type="term" value="P:secondary metabolic process"/>
    <property type="evidence" value="ECO:0007669"/>
    <property type="project" value="TreeGrafter"/>
</dbReference>
<gene>
    <name evidence="8" type="ORF">QYE76_039189</name>
</gene>
<dbReference type="FunFam" id="3.40.50.11320:FF:000002">
    <property type="entry name" value="Carboxypeptidase"/>
    <property type="match status" value="1"/>
</dbReference>
<evidence type="ECO:0000256" key="3">
    <source>
        <dbReference type="ARBA" id="ARBA00023145"/>
    </source>
</evidence>
<dbReference type="InterPro" id="IPR029058">
    <property type="entry name" value="AB_hydrolase_fold"/>
</dbReference>
<feature type="chain" id="PRO_5042216315" evidence="7">
    <location>
        <begin position="23"/>
        <end position="934"/>
    </location>
</feature>
<organism evidence="8 9">
    <name type="scientific">Lolium multiflorum</name>
    <name type="common">Italian ryegrass</name>
    <name type="synonym">Lolium perenne subsp. multiflorum</name>
    <dbReference type="NCBI Taxonomy" id="4521"/>
    <lineage>
        <taxon>Eukaryota</taxon>
        <taxon>Viridiplantae</taxon>
        <taxon>Streptophyta</taxon>
        <taxon>Embryophyta</taxon>
        <taxon>Tracheophyta</taxon>
        <taxon>Spermatophyta</taxon>
        <taxon>Magnoliopsida</taxon>
        <taxon>Liliopsida</taxon>
        <taxon>Poales</taxon>
        <taxon>Poaceae</taxon>
        <taxon>BOP clade</taxon>
        <taxon>Pooideae</taxon>
        <taxon>Poodae</taxon>
        <taxon>Poeae</taxon>
        <taxon>Poeae Chloroplast Group 2 (Poeae type)</taxon>
        <taxon>Loliodinae</taxon>
        <taxon>Loliinae</taxon>
        <taxon>Lolium</taxon>
    </lineage>
</organism>
<name>A0AAD8TAZ2_LOLMU</name>
<dbReference type="AlphaFoldDB" id="A0AAD8TAZ2"/>
<dbReference type="GO" id="GO:0006508">
    <property type="term" value="P:proteolysis"/>
    <property type="evidence" value="ECO:0007669"/>
    <property type="project" value="InterPro"/>
</dbReference>
<dbReference type="PRINTS" id="PR00724">
    <property type="entry name" value="CRBOXYPTASEC"/>
</dbReference>
<sequence>MASSHGLALGLSFLLLVVIVQSEKQQQNTTVVSHLPGYHGPLPFSLQTGYVEVDKGNSVRLFYYFVQSERSPVEDPVLLWLTGGPGCSAFSGLVYEIGPLSFQSHSYVDGLPELVHRPDSWTKVANIIFLDSPVGAGFSYATTDDGYKSSDTITINQIAIFLTKWYKEHSEFLLNPLYIAGDSYSGLIVPPLTFRIARGIETDAGPLLNLKGYIIGNPLTDVKIDMAAKVPYAHMMGLISDEQYEIYRESCSSVTGMPQNMRCTNCLDAIDKCLKGINTHHILEPECSEYDGNSSGDRMLLDYNSGQLPLADISSECRDTGYTMSSIWANDRAVREALGVHTETVPLWLRCNHGMPYTTDIWSSLEYHRSVTSRGYRSLIYSGDHDMTVPFIGTQAWIRSLGAVLDEWRPWYVTGQVAGFATVYFNNITFATVKGAGHIAPEYKPKQCLAMVSSWLSNKLGEETMRSRHGLAFLLLLLLFLILLILIIIMMQSEKQQKQNTTVVSHLPGYKGPLPFSLQTGYVEVDESNGVRFFYYFVQSERNPAEDPILLWLTGGPGCSGFSALVYENGPLSFQTHSYVDGLPELVYRPDSWTKVANIIFLDSPVGAGFSYSATEDGYNSSDTKTIDQIAIFLTKWYEEHPEFLSNPLYIAGDSYSGLIVPPLTLKISRGMEMGDRPVLNLKGYILGNPLTDRKTDFAARIPYAHRMGLLSDEQYKIYRESCGADTDAAQNVECTNCLESIDKCLKGINMHHILEPECPEYDGNSVGGRILLGHNNAELPLSDICSECREAGYTMSNIWANDKGVREALGVHNGTVRSWLRCNHGTPYTGDISSSVEYHRSVTTRGYRSLIYSGDHDMTWPFIGTEAWIRSLSFPVVDEWRPWYVTGQVAGFATVYSNNFTFATVKGAGHTAPEYKPKECLAMFSSWLSNRPL</sequence>
<evidence type="ECO:0000256" key="4">
    <source>
        <dbReference type="ARBA" id="ARBA00023157"/>
    </source>
</evidence>
<dbReference type="Proteomes" id="UP001231189">
    <property type="component" value="Unassembled WGS sequence"/>
</dbReference>
<keyword evidence="6" id="KW-0812">Transmembrane</keyword>
<dbReference type="Pfam" id="PF00450">
    <property type="entry name" value="Peptidase_S10"/>
    <property type="match status" value="2"/>
</dbReference>
<dbReference type="InterPro" id="IPR033124">
    <property type="entry name" value="Ser_caboxypep_his_AS"/>
</dbReference>
<accession>A0AAD8TAZ2</accession>